<keyword evidence="1" id="KW-1133">Transmembrane helix</keyword>
<organism evidence="2 4">
    <name type="scientific">Halarchaeum rubridurum</name>
    <dbReference type="NCBI Taxonomy" id="489911"/>
    <lineage>
        <taxon>Archaea</taxon>
        <taxon>Methanobacteriati</taxon>
        <taxon>Methanobacteriota</taxon>
        <taxon>Stenosarchaea group</taxon>
        <taxon>Halobacteria</taxon>
        <taxon>Halobacteriales</taxon>
        <taxon>Halobacteriaceae</taxon>
    </lineage>
</organism>
<evidence type="ECO:0000313" key="2">
    <source>
        <dbReference type="EMBL" id="GGM73509.1"/>
    </source>
</evidence>
<keyword evidence="1" id="KW-0812">Transmembrane</keyword>
<keyword evidence="4" id="KW-1185">Reference proteome</keyword>
<dbReference type="Proteomes" id="UP000614609">
    <property type="component" value="Unassembled WGS sequence"/>
</dbReference>
<sequence length="56" mass="5542">MHRTAGVGLALSALGVLGYVAGVLHPYPGRAFAITAVMVGITCCAISEGRLVGGGE</sequence>
<reference evidence="2" key="2">
    <citation type="submission" date="2020-09" db="EMBL/GenBank/DDBJ databases">
        <authorList>
            <person name="Sun Q."/>
            <person name="Ohkuma M."/>
        </authorList>
    </citation>
    <scope>NUCLEOTIDE SEQUENCE</scope>
    <source>
        <strain evidence="2">JCM 16108</strain>
    </source>
</reference>
<gene>
    <name evidence="2" type="ORF">GCM10009017_24300</name>
    <name evidence="3" type="ORF">J2752_002504</name>
</gene>
<dbReference type="EMBL" id="JAGGKO010000004">
    <property type="protein sequence ID" value="MBP1955581.1"/>
    <property type="molecule type" value="Genomic_DNA"/>
</dbReference>
<comment type="caution">
    <text evidence="2">The sequence shown here is derived from an EMBL/GenBank/DDBJ whole genome shotgun (WGS) entry which is preliminary data.</text>
</comment>
<keyword evidence="1" id="KW-0472">Membrane</keyword>
<protein>
    <submittedName>
        <fullName evidence="3">CBS-domain-containing membrane protein</fullName>
    </submittedName>
</protein>
<accession>A0A830G3H3</accession>
<reference evidence="2" key="1">
    <citation type="journal article" date="2014" name="Int. J. Syst. Evol. Microbiol.">
        <title>Complete genome sequence of Corynebacterium casei LMG S-19264T (=DSM 44701T), isolated from a smear-ripened cheese.</title>
        <authorList>
            <consortium name="US DOE Joint Genome Institute (JGI-PGF)"/>
            <person name="Walter F."/>
            <person name="Albersmeier A."/>
            <person name="Kalinowski J."/>
            <person name="Ruckert C."/>
        </authorList>
    </citation>
    <scope>NUCLEOTIDE SEQUENCE</scope>
    <source>
        <strain evidence="2">JCM 16108</strain>
    </source>
</reference>
<dbReference type="RefSeq" id="WP_188872884.1">
    <property type="nucleotide sequence ID" value="NZ_BMOO01000005.1"/>
</dbReference>
<proteinExistence type="predicted"/>
<evidence type="ECO:0000313" key="3">
    <source>
        <dbReference type="EMBL" id="MBP1955581.1"/>
    </source>
</evidence>
<reference evidence="3" key="3">
    <citation type="submission" date="2021-03" db="EMBL/GenBank/DDBJ databases">
        <title>Genomic Encyclopedia of Type Strains, Phase IV (KMG-IV): sequencing the most valuable type-strain genomes for metagenomic binning, comparative biology and taxonomic classification.</title>
        <authorList>
            <person name="Goeker M."/>
        </authorList>
    </citation>
    <scope>NUCLEOTIDE SEQUENCE</scope>
    <source>
        <strain evidence="3">DSM 22443</strain>
    </source>
</reference>
<dbReference type="Proteomes" id="UP000765891">
    <property type="component" value="Unassembled WGS sequence"/>
</dbReference>
<dbReference type="AlphaFoldDB" id="A0A830G3H3"/>
<dbReference type="OrthoDB" id="302822at2157"/>
<dbReference type="EMBL" id="BMOO01000005">
    <property type="protein sequence ID" value="GGM73509.1"/>
    <property type="molecule type" value="Genomic_DNA"/>
</dbReference>
<feature type="transmembrane region" description="Helical" evidence="1">
    <location>
        <begin position="32"/>
        <end position="52"/>
    </location>
</feature>
<evidence type="ECO:0000256" key="1">
    <source>
        <dbReference type="SAM" id="Phobius"/>
    </source>
</evidence>
<name>A0A830G3H3_9EURY</name>
<evidence type="ECO:0000313" key="4">
    <source>
        <dbReference type="Proteomes" id="UP000614609"/>
    </source>
</evidence>